<sequence>MSDAPKYSILIPTSGRMNLMRMAIKSVLEQSYKDFELVIANSGAKNLGNEIKQISESIRYYNIHEESKGLPLLPFDFSVKKARGEYMLWLDDDNYLLPQALEIFDQIAKKSSADILTATHLYYYDDNHPQPKMRNCLGIIPFSGKEEAFNPKEILRVLYSFSRENIPRFHTSAMMFSRAVVERAVKKIGSVILTDQPNAMSLHPILLSSARSAYFIDKPVVIIGRLGRSMSQNWAIAARKRFAKEDFKLSLSPLSGYTRINATLENYLQVKKIMSEEFSDIEIDYEKFAPIYLKELLYLDSSLKTLKKNWDNVFEFLNMLKPKTKKLLLPKAKQMRNKAIIVYFARRTGLNFLKRRFYGAFKNAGNNKKTPAKKFKGGREFEIPVKKYGASSIETLAEKLPKIMYEELNIEL</sequence>
<dbReference type="Pfam" id="PF00535">
    <property type="entry name" value="Glycos_transf_2"/>
    <property type="match status" value="1"/>
</dbReference>
<evidence type="ECO:0000259" key="1">
    <source>
        <dbReference type="Pfam" id="PF00535"/>
    </source>
</evidence>
<dbReference type="GO" id="GO:0016758">
    <property type="term" value="F:hexosyltransferase activity"/>
    <property type="evidence" value="ECO:0007669"/>
    <property type="project" value="UniProtKB-ARBA"/>
</dbReference>
<comment type="caution">
    <text evidence="2">The sequence shown here is derived from an EMBL/GenBank/DDBJ whole genome shotgun (WGS) entry which is preliminary data.</text>
</comment>
<protein>
    <recommendedName>
        <fullName evidence="1">Glycosyltransferase 2-like domain-containing protein</fullName>
    </recommendedName>
</protein>
<dbReference type="InterPro" id="IPR001173">
    <property type="entry name" value="Glyco_trans_2-like"/>
</dbReference>
<dbReference type="PANTHER" id="PTHR22916">
    <property type="entry name" value="GLYCOSYLTRANSFERASE"/>
    <property type="match status" value="1"/>
</dbReference>
<evidence type="ECO:0000313" key="2">
    <source>
        <dbReference type="EMBL" id="OGF79176.1"/>
    </source>
</evidence>
<gene>
    <name evidence="2" type="ORF">A2W54_00770</name>
</gene>
<organism evidence="2 3">
    <name type="scientific">Candidatus Giovannonibacteria bacterium RIFCSPHIGHO2_02_43_13</name>
    <dbReference type="NCBI Taxonomy" id="1798330"/>
    <lineage>
        <taxon>Bacteria</taxon>
        <taxon>Candidatus Giovannoniibacteriota</taxon>
    </lineage>
</organism>
<evidence type="ECO:0000313" key="3">
    <source>
        <dbReference type="Proteomes" id="UP000178425"/>
    </source>
</evidence>
<proteinExistence type="predicted"/>
<accession>A0A1F5WU54</accession>
<dbReference type="EMBL" id="MFHI01000009">
    <property type="protein sequence ID" value="OGF79176.1"/>
    <property type="molecule type" value="Genomic_DNA"/>
</dbReference>
<dbReference type="AlphaFoldDB" id="A0A1F5WU54"/>
<dbReference type="Gene3D" id="3.90.550.10">
    <property type="entry name" value="Spore Coat Polysaccharide Biosynthesis Protein SpsA, Chain A"/>
    <property type="match status" value="1"/>
</dbReference>
<dbReference type="Proteomes" id="UP000178425">
    <property type="component" value="Unassembled WGS sequence"/>
</dbReference>
<dbReference type="SUPFAM" id="SSF53448">
    <property type="entry name" value="Nucleotide-diphospho-sugar transferases"/>
    <property type="match status" value="1"/>
</dbReference>
<dbReference type="CDD" id="cd00761">
    <property type="entry name" value="Glyco_tranf_GTA_type"/>
    <property type="match status" value="1"/>
</dbReference>
<name>A0A1F5WU54_9BACT</name>
<dbReference type="PANTHER" id="PTHR22916:SF3">
    <property type="entry name" value="UDP-GLCNAC:BETAGAL BETA-1,3-N-ACETYLGLUCOSAMINYLTRANSFERASE-LIKE PROTEIN 1"/>
    <property type="match status" value="1"/>
</dbReference>
<reference evidence="2 3" key="1">
    <citation type="journal article" date="2016" name="Nat. Commun.">
        <title>Thousands of microbial genomes shed light on interconnected biogeochemical processes in an aquifer system.</title>
        <authorList>
            <person name="Anantharaman K."/>
            <person name="Brown C.T."/>
            <person name="Hug L.A."/>
            <person name="Sharon I."/>
            <person name="Castelle C.J."/>
            <person name="Probst A.J."/>
            <person name="Thomas B.C."/>
            <person name="Singh A."/>
            <person name="Wilkins M.J."/>
            <person name="Karaoz U."/>
            <person name="Brodie E.L."/>
            <person name="Williams K.H."/>
            <person name="Hubbard S.S."/>
            <person name="Banfield J.F."/>
        </authorList>
    </citation>
    <scope>NUCLEOTIDE SEQUENCE [LARGE SCALE GENOMIC DNA]</scope>
</reference>
<feature type="domain" description="Glycosyltransferase 2-like" evidence="1">
    <location>
        <begin position="8"/>
        <end position="182"/>
    </location>
</feature>
<dbReference type="InterPro" id="IPR029044">
    <property type="entry name" value="Nucleotide-diphossugar_trans"/>
</dbReference>